<organism evidence="14 15">
    <name type="scientific">Cocleimonas flava</name>
    <dbReference type="NCBI Taxonomy" id="634765"/>
    <lineage>
        <taxon>Bacteria</taxon>
        <taxon>Pseudomonadati</taxon>
        <taxon>Pseudomonadota</taxon>
        <taxon>Gammaproteobacteria</taxon>
        <taxon>Thiotrichales</taxon>
        <taxon>Thiotrichaceae</taxon>
        <taxon>Cocleimonas</taxon>
    </lineage>
</organism>
<dbReference type="NCBIfam" id="TIGR00362">
    <property type="entry name" value="DnaA"/>
    <property type="match status" value="1"/>
</dbReference>
<dbReference type="RefSeq" id="WP_131904698.1">
    <property type="nucleotide sequence ID" value="NZ_BAAAFU010000008.1"/>
</dbReference>
<keyword evidence="7 8" id="KW-0238">DNA-binding</keyword>
<dbReference type="PRINTS" id="PR00051">
    <property type="entry name" value="DNAA"/>
</dbReference>
<dbReference type="GO" id="GO:0005886">
    <property type="term" value="C:plasma membrane"/>
    <property type="evidence" value="ECO:0007669"/>
    <property type="project" value="TreeGrafter"/>
</dbReference>
<dbReference type="OrthoDB" id="9807019at2"/>
<dbReference type="GO" id="GO:0008289">
    <property type="term" value="F:lipid binding"/>
    <property type="evidence" value="ECO:0007669"/>
    <property type="project" value="UniProtKB-KW"/>
</dbReference>
<dbReference type="Pfam" id="PF11638">
    <property type="entry name" value="DnaA_N"/>
    <property type="match status" value="1"/>
</dbReference>
<evidence type="ECO:0000256" key="6">
    <source>
        <dbReference type="ARBA" id="ARBA00023121"/>
    </source>
</evidence>
<dbReference type="GO" id="GO:0006270">
    <property type="term" value="P:DNA replication initiation"/>
    <property type="evidence" value="ECO:0007669"/>
    <property type="project" value="UniProtKB-UniRule"/>
</dbReference>
<protein>
    <recommendedName>
        <fullName evidence="8 9">Chromosomal replication initiator protein DnaA</fullName>
    </recommendedName>
</protein>
<dbReference type="InterPro" id="IPR018312">
    <property type="entry name" value="Chromosome_initiator_DnaA_CS"/>
</dbReference>
<keyword evidence="15" id="KW-1185">Reference proteome</keyword>
<keyword evidence="3 8" id="KW-0235">DNA replication</keyword>
<name>A0A4R1F683_9GAMM</name>
<dbReference type="SUPFAM" id="SSF48295">
    <property type="entry name" value="TrpR-like"/>
    <property type="match status" value="1"/>
</dbReference>
<comment type="domain">
    <text evidence="8">Domain I is involved in oligomerization and binding regulators, domain II is flexibile and of varying length in different bacteria, domain III forms the AAA+ region, while domain IV binds dsDNA.</text>
</comment>
<comment type="function">
    <text evidence="8 10">Plays an essential role in the initiation and regulation of chromosomal replication. ATP-DnaA binds to the origin of replication (oriC) to initiate formation of the DNA replication initiation complex once per cell cycle. Binds the DnaA box (a 9 base pair repeat at the origin) and separates the double-stranded (ds)DNA. Forms a right-handed helical filament on oriC DNA; dsDNA binds to the exterior of the filament while single-stranded (ss)DNA is stabiized in the filament's interior. The ATP-DnaA-oriC complex binds and stabilizes one strand of the AT-rich DNA unwinding element (DUE), permitting loading of DNA polymerase. After initiation quickly degrades to an ADP-DnaA complex that is not apt for DNA replication. Binds acidic phospholipids.</text>
</comment>
<dbReference type="Gene3D" id="1.10.8.60">
    <property type="match status" value="1"/>
</dbReference>
<dbReference type="Pfam" id="PF08299">
    <property type="entry name" value="Bac_DnaA_C"/>
    <property type="match status" value="1"/>
</dbReference>
<comment type="caution">
    <text evidence="8">Lacks conserved residue(s) required for the propagation of feature annotation.</text>
</comment>
<comment type="subcellular location">
    <subcellularLocation>
        <location evidence="8">Cytoplasm</location>
    </subcellularLocation>
</comment>
<dbReference type="CDD" id="cd06571">
    <property type="entry name" value="Bac_DnaA_C"/>
    <property type="match status" value="1"/>
</dbReference>
<evidence type="ECO:0000256" key="4">
    <source>
        <dbReference type="ARBA" id="ARBA00022741"/>
    </source>
</evidence>
<dbReference type="PANTHER" id="PTHR30050">
    <property type="entry name" value="CHROMOSOMAL REPLICATION INITIATOR PROTEIN DNAA"/>
    <property type="match status" value="1"/>
</dbReference>
<evidence type="ECO:0000256" key="3">
    <source>
        <dbReference type="ARBA" id="ARBA00022705"/>
    </source>
</evidence>
<dbReference type="GO" id="GO:0005737">
    <property type="term" value="C:cytoplasm"/>
    <property type="evidence" value="ECO:0007669"/>
    <property type="project" value="UniProtKB-SubCell"/>
</dbReference>
<dbReference type="FunFam" id="1.10.8.60:FF:000003">
    <property type="entry name" value="Chromosomal replication initiator protein DnaA"/>
    <property type="match status" value="1"/>
</dbReference>
<dbReference type="Proteomes" id="UP000294887">
    <property type="component" value="Unassembled WGS sequence"/>
</dbReference>
<dbReference type="GO" id="GO:0005524">
    <property type="term" value="F:ATP binding"/>
    <property type="evidence" value="ECO:0007669"/>
    <property type="project" value="UniProtKB-UniRule"/>
</dbReference>
<dbReference type="PANTHER" id="PTHR30050:SF2">
    <property type="entry name" value="CHROMOSOMAL REPLICATION INITIATOR PROTEIN DNAA"/>
    <property type="match status" value="1"/>
</dbReference>
<dbReference type="InterPro" id="IPR038454">
    <property type="entry name" value="DnaA_N_sf"/>
</dbReference>
<comment type="similarity">
    <text evidence="1 8 11">Belongs to the DnaA family.</text>
</comment>
<dbReference type="GO" id="GO:0003688">
    <property type="term" value="F:DNA replication origin binding"/>
    <property type="evidence" value="ECO:0007669"/>
    <property type="project" value="UniProtKB-UniRule"/>
</dbReference>
<feature type="binding site" evidence="8">
    <location>
        <position position="174"/>
    </location>
    <ligand>
        <name>ATP</name>
        <dbReference type="ChEBI" id="CHEBI:30616"/>
    </ligand>
</feature>
<evidence type="ECO:0000259" key="13">
    <source>
        <dbReference type="SMART" id="SM00760"/>
    </source>
</evidence>
<dbReference type="GO" id="GO:0006275">
    <property type="term" value="P:regulation of DNA replication"/>
    <property type="evidence" value="ECO:0007669"/>
    <property type="project" value="UniProtKB-UniRule"/>
</dbReference>
<feature type="domain" description="Chromosomal replication initiator DnaA C-terminal" evidence="13">
    <location>
        <begin position="371"/>
        <end position="440"/>
    </location>
</feature>
<reference evidence="14 15" key="1">
    <citation type="submission" date="2019-03" db="EMBL/GenBank/DDBJ databases">
        <title>Genomic Encyclopedia of Type Strains, Phase IV (KMG-IV): sequencing the most valuable type-strain genomes for metagenomic binning, comparative biology and taxonomic classification.</title>
        <authorList>
            <person name="Goeker M."/>
        </authorList>
    </citation>
    <scope>NUCLEOTIDE SEQUENCE [LARGE SCALE GENOMIC DNA]</scope>
    <source>
        <strain evidence="14 15">DSM 24830</strain>
    </source>
</reference>
<keyword evidence="2 8" id="KW-0963">Cytoplasm</keyword>
<dbReference type="SUPFAM" id="SSF52540">
    <property type="entry name" value="P-loop containing nucleoside triphosphate hydrolases"/>
    <property type="match status" value="1"/>
</dbReference>
<feature type="binding site" evidence="8">
    <location>
        <position position="172"/>
    </location>
    <ligand>
        <name>ATP</name>
        <dbReference type="ChEBI" id="CHEBI:30616"/>
    </ligand>
</feature>
<dbReference type="InterPro" id="IPR020591">
    <property type="entry name" value="Chromosome_initiator_DnaA-like"/>
</dbReference>
<dbReference type="InterPro" id="IPR001957">
    <property type="entry name" value="Chromosome_initiator_DnaA"/>
</dbReference>
<proteinExistence type="inferred from homology"/>
<dbReference type="Pfam" id="PF00308">
    <property type="entry name" value="Bac_DnaA"/>
    <property type="match status" value="1"/>
</dbReference>
<feature type="binding site" evidence="8">
    <location>
        <position position="173"/>
    </location>
    <ligand>
        <name>ATP</name>
        <dbReference type="ChEBI" id="CHEBI:30616"/>
    </ligand>
</feature>
<dbReference type="InterPro" id="IPR027417">
    <property type="entry name" value="P-loop_NTPase"/>
</dbReference>
<sequence>MLWQQCLNKLESKLSDQEINTWLRTLHGTQHDDVLVLLAPNTFVFQYVKDQHLETIKDEVKKISNGNNIQVILQIGAGDTLSYSEPVPAEASITAPSAPPVLNNNTQNVSNPQPQPIINQKSFTNNLNPTMTFDNFVEGKSNRLAVASAKQVGDNPGQSYNPLFIYGGVGLGKTHLMHAVGNQIRENNPNAKVVYLHSERFVNDMITALRTNSIDQFKLYYRTVDALLIDDIQFFAGKKSSVEEFFHTFNALLEGQKQIILTSDKYPRDVEGIDDRLRSRLNWGLTVEIEPPELETRVAILTKKVEEFHLDLPKDAAFFIAKRFRSNVRDLEGALQRVLASLRLHQRTDITLDFVHDALRDQLASQDKMVTVDNIKKTVAQHYNIKTSDLDSKRRTRSIARPRQVAMSLSKELTNHSLPEIGTFFGNRDHTTVLHACKKIKELRTEDTTLDESYRILERTLTR</sequence>
<dbReference type="InterPro" id="IPR024633">
    <property type="entry name" value="DnaA_N_dom"/>
</dbReference>
<evidence type="ECO:0000256" key="11">
    <source>
        <dbReference type="RuleBase" id="RU004227"/>
    </source>
</evidence>
<dbReference type="EMBL" id="SMFQ01000002">
    <property type="protein sequence ID" value="TCJ89040.1"/>
    <property type="molecule type" value="Genomic_DNA"/>
</dbReference>
<dbReference type="FunFam" id="3.40.50.300:FF:000103">
    <property type="entry name" value="Chromosomal replication initiator protein DnaA"/>
    <property type="match status" value="1"/>
</dbReference>
<evidence type="ECO:0000256" key="9">
    <source>
        <dbReference type="NCBIfam" id="TIGR00362"/>
    </source>
</evidence>
<feature type="region of interest" description="Domain III, AAA+ region" evidence="8">
    <location>
        <begin position="126"/>
        <end position="342"/>
    </location>
</feature>
<comment type="subunit">
    <text evidence="8">Oligomerizes as a right-handed, spiral filament on DNA at oriC.</text>
</comment>
<feature type="region of interest" description="Domain I, interacts with DnaA modulators" evidence="8">
    <location>
        <begin position="1"/>
        <end position="92"/>
    </location>
</feature>
<dbReference type="InterPro" id="IPR013159">
    <property type="entry name" value="DnaA_C"/>
</dbReference>
<keyword evidence="6 8" id="KW-0446">Lipid-binding</keyword>
<dbReference type="PROSITE" id="PS01008">
    <property type="entry name" value="DNAA"/>
    <property type="match status" value="1"/>
</dbReference>
<evidence type="ECO:0000256" key="5">
    <source>
        <dbReference type="ARBA" id="ARBA00022840"/>
    </source>
</evidence>
<dbReference type="Gene3D" id="1.10.1750.10">
    <property type="match status" value="1"/>
</dbReference>
<dbReference type="Gene3D" id="3.40.50.300">
    <property type="entry name" value="P-loop containing nucleotide triphosphate hydrolases"/>
    <property type="match status" value="1"/>
</dbReference>
<feature type="domain" description="AAA+ ATPase" evidence="12">
    <location>
        <begin position="159"/>
        <end position="290"/>
    </location>
</feature>
<evidence type="ECO:0000313" key="15">
    <source>
        <dbReference type="Proteomes" id="UP000294887"/>
    </source>
</evidence>
<evidence type="ECO:0000256" key="7">
    <source>
        <dbReference type="ARBA" id="ARBA00023125"/>
    </source>
</evidence>
<evidence type="ECO:0000259" key="12">
    <source>
        <dbReference type="SMART" id="SM00382"/>
    </source>
</evidence>
<dbReference type="SMART" id="SM00382">
    <property type="entry name" value="AAA"/>
    <property type="match status" value="1"/>
</dbReference>
<dbReference type="CDD" id="cd00009">
    <property type="entry name" value="AAA"/>
    <property type="match status" value="1"/>
</dbReference>
<dbReference type="AlphaFoldDB" id="A0A4R1F683"/>
<dbReference type="Gene3D" id="3.30.300.180">
    <property type="match status" value="1"/>
</dbReference>
<comment type="caution">
    <text evidence="14">The sequence shown here is derived from an EMBL/GenBank/DDBJ whole genome shotgun (WGS) entry which is preliminary data.</text>
</comment>
<gene>
    <name evidence="8" type="primary">dnaA</name>
    <name evidence="14" type="ORF">EV695_0901</name>
</gene>
<feature type="binding site" evidence="8">
    <location>
        <position position="170"/>
    </location>
    <ligand>
        <name>ATP</name>
        <dbReference type="ChEBI" id="CHEBI:30616"/>
    </ligand>
</feature>
<feature type="region of interest" description="Domain IV, binds dsDNA" evidence="8">
    <location>
        <begin position="343"/>
        <end position="463"/>
    </location>
</feature>
<dbReference type="HAMAP" id="MF_00377">
    <property type="entry name" value="DnaA_bact"/>
    <property type="match status" value="1"/>
</dbReference>
<evidence type="ECO:0000313" key="14">
    <source>
        <dbReference type="EMBL" id="TCJ89040.1"/>
    </source>
</evidence>
<evidence type="ECO:0000256" key="8">
    <source>
        <dbReference type="HAMAP-Rule" id="MF_00377"/>
    </source>
</evidence>
<evidence type="ECO:0000256" key="2">
    <source>
        <dbReference type="ARBA" id="ARBA00022490"/>
    </source>
</evidence>
<dbReference type="InterPro" id="IPR003593">
    <property type="entry name" value="AAA+_ATPase"/>
</dbReference>
<dbReference type="InterPro" id="IPR010921">
    <property type="entry name" value="Trp_repressor/repl_initiator"/>
</dbReference>
<dbReference type="InterPro" id="IPR013317">
    <property type="entry name" value="DnaA_dom"/>
</dbReference>
<keyword evidence="5 8" id="KW-0067">ATP-binding</keyword>
<dbReference type="SMART" id="SM00760">
    <property type="entry name" value="Bac_DnaA_C"/>
    <property type="match status" value="1"/>
</dbReference>
<evidence type="ECO:0000256" key="1">
    <source>
        <dbReference type="ARBA" id="ARBA00006583"/>
    </source>
</evidence>
<keyword evidence="4 8" id="KW-0547">Nucleotide-binding</keyword>
<accession>A0A4R1F683</accession>
<evidence type="ECO:0000256" key="10">
    <source>
        <dbReference type="RuleBase" id="RU000577"/>
    </source>
</evidence>